<dbReference type="Proteomes" id="UP000615003">
    <property type="component" value="Unassembled WGS sequence"/>
</dbReference>
<dbReference type="OrthoDB" id="5820178at2"/>
<evidence type="ECO:0000313" key="1">
    <source>
        <dbReference type="EMBL" id="MBE0383231.1"/>
    </source>
</evidence>
<dbReference type="EMBL" id="LT965928">
    <property type="protein sequence ID" value="SOU40890.1"/>
    <property type="molecule type" value="Genomic_DNA"/>
</dbReference>
<gene>
    <name evidence="2" type="ORF">PCAR9_A30054</name>
    <name evidence="1" type="ORF">PCARR_a1540</name>
</gene>
<dbReference type="Proteomes" id="UP000238288">
    <property type="component" value="Chromosome PCAR9a"/>
</dbReference>
<name>A0A2K4X991_PSEVC</name>
<dbReference type="EMBL" id="AQGW01000020">
    <property type="protein sequence ID" value="MBE0383231.1"/>
    <property type="molecule type" value="Genomic_DNA"/>
</dbReference>
<evidence type="ECO:0000313" key="4">
    <source>
        <dbReference type="Proteomes" id="UP000615003"/>
    </source>
</evidence>
<dbReference type="RefSeq" id="WP_104642647.1">
    <property type="nucleotide sequence ID" value="NZ_AQGW01000020.1"/>
</dbReference>
<reference evidence="2 3" key="2">
    <citation type="submission" date="2017-11" db="EMBL/GenBank/DDBJ databases">
        <authorList>
            <person name="Han C.G."/>
        </authorList>
    </citation>
    <scope>NUCLEOTIDE SEQUENCE [LARGE SCALE GENOMIC DNA]</scope>
    <source>
        <strain evidence="3">ATCC 43555</strain>
        <strain evidence="2">ATCC43555</strain>
    </source>
</reference>
<evidence type="ECO:0000313" key="2">
    <source>
        <dbReference type="EMBL" id="SOU40890.1"/>
    </source>
</evidence>
<reference evidence="1 4" key="1">
    <citation type="submission" date="2015-06" db="EMBL/GenBank/DDBJ databases">
        <title>Genome sequence of Pseudoalteromonas carrageenovora.</title>
        <authorList>
            <person name="Xie B.-B."/>
            <person name="Rong J.-C."/>
            <person name="Qin Q.-L."/>
            <person name="Zhang Y.-Z."/>
        </authorList>
    </citation>
    <scope>NUCLEOTIDE SEQUENCE [LARGE SCALE GENOMIC DNA]</scope>
    <source>
        <strain evidence="1 4">IAM 12662</strain>
    </source>
</reference>
<sequence length="202" mass="23092">MNVIVPASERVFRLYHSHCISPDLDTLFNLLNAIHSLNDKLTKAKLFNFFDMDEFIALKALRNVFHHQEELLNELRLIPVQELPPITTDLLYLCLVPSELVDKSIETIPKKYRVSEEPIIRSTLGWYGEVVNINPCVFNFMVKLYEAISNTEIELTGDEYLDFDNSYKFEADNGHSHFITGVISCHAGSVNVVLEKAFANVT</sequence>
<dbReference type="GeneID" id="93663548"/>
<evidence type="ECO:0000313" key="3">
    <source>
        <dbReference type="Proteomes" id="UP000238288"/>
    </source>
</evidence>
<proteinExistence type="predicted"/>
<accession>A0A2K4X991</accession>
<protein>
    <submittedName>
        <fullName evidence="2">Uncharacterized protein</fullName>
    </submittedName>
</protein>
<dbReference type="AlphaFoldDB" id="A0A2K4X991"/>
<keyword evidence="4" id="KW-1185">Reference proteome</keyword>
<organism evidence="2 3">
    <name type="scientific">Pseudoalteromonas carrageenovora IAM 12662</name>
    <dbReference type="NCBI Taxonomy" id="1314868"/>
    <lineage>
        <taxon>Bacteria</taxon>
        <taxon>Pseudomonadati</taxon>
        <taxon>Pseudomonadota</taxon>
        <taxon>Gammaproteobacteria</taxon>
        <taxon>Alteromonadales</taxon>
        <taxon>Pseudoalteromonadaceae</taxon>
        <taxon>Pseudoalteromonas</taxon>
    </lineage>
</organism>